<dbReference type="SUPFAM" id="SSF81321">
    <property type="entry name" value="Family A G protein-coupled receptor-like"/>
    <property type="match status" value="1"/>
</dbReference>
<keyword evidence="6 14" id="KW-0732">Signal</keyword>
<evidence type="ECO:0000256" key="6">
    <source>
        <dbReference type="ARBA" id="ARBA00022729"/>
    </source>
</evidence>
<keyword evidence="10 13" id="KW-0472">Membrane</keyword>
<name>A0AAV3AFH8_PYXAD</name>
<feature type="signal peptide" evidence="14">
    <location>
        <begin position="1"/>
        <end position="17"/>
    </location>
</feature>
<dbReference type="GO" id="GO:0004930">
    <property type="term" value="F:G protein-coupled receptor activity"/>
    <property type="evidence" value="ECO:0007669"/>
    <property type="project" value="InterPro"/>
</dbReference>
<reference evidence="17" key="1">
    <citation type="thesis" date="2020" institute="ProQuest LLC" country="789 East Eisenhower Parkway, Ann Arbor, MI, USA">
        <title>Comparative Genomics and Chromosome Evolution.</title>
        <authorList>
            <person name="Mudd A.B."/>
        </authorList>
    </citation>
    <scope>NUCLEOTIDE SEQUENCE</scope>
    <source>
        <strain evidence="17">1538</strain>
        <tissue evidence="17">Blood</tissue>
    </source>
</reference>
<organism evidence="17 18">
    <name type="scientific">Pyxicephalus adspersus</name>
    <name type="common">African bullfrog</name>
    <dbReference type="NCBI Taxonomy" id="30357"/>
    <lineage>
        <taxon>Eukaryota</taxon>
        <taxon>Metazoa</taxon>
        <taxon>Chordata</taxon>
        <taxon>Craniata</taxon>
        <taxon>Vertebrata</taxon>
        <taxon>Euteleostomi</taxon>
        <taxon>Amphibia</taxon>
        <taxon>Batrachia</taxon>
        <taxon>Anura</taxon>
        <taxon>Neobatrachia</taxon>
        <taxon>Ranoidea</taxon>
        <taxon>Pyxicephalidae</taxon>
        <taxon>Pyxicephalinae</taxon>
        <taxon>Pyxicephalus</taxon>
    </lineage>
</organism>
<evidence type="ECO:0000256" key="5">
    <source>
        <dbReference type="ARBA" id="ARBA00022692"/>
    </source>
</evidence>
<dbReference type="InterPro" id="IPR001740">
    <property type="entry name" value="GPCR_2_EMR1-like_rcpt"/>
</dbReference>
<feature type="chain" id="PRO_5043707886" evidence="14">
    <location>
        <begin position="18"/>
        <end position="553"/>
    </location>
</feature>
<dbReference type="GO" id="GO:0005886">
    <property type="term" value="C:plasma membrane"/>
    <property type="evidence" value="ECO:0007669"/>
    <property type="project" value="UniProtKB-SubCell"/>
</dbReference>
<evidence type="ECO:0000259" key="15">
    <source>
        <dbReference type="PROSITE" id="PS50221"/>
    </source>
</evidence>
<keyword evidence="8" id="KW-0106">Calcium</keyword>
<dbReference type="PANTHER" id="PTHR12011">
    <property type="entry name" value="ADHESION G-PROTEIN COUPLED RECEPTOR"/>
    <property type="match status" value="1"/>
</dbReference>
<evidence type="ECO:0000256" key="10">
    <source>
        <dbReference type="ARBA" id="ARBA00023136"/>
    </source>
</evidence>
<evidence type="ECO:0000259" key="16">
    <source>
        <dbReference type="PROSITE" id="PS50261"/>
    </source>
</evidence>
<keyword evidence="3" id="KW-1003">Cell membrane</keyword>
<dbReference type="PROSITE" id="PS50261">
    <property type="entry name" value="G_PROTEIN_RECEP_F2_4"/>
    <property type="match status" value="1"/>
</dbReference>
<evidence type="ECO:0000256" key="13">
    <source>
        <dbReference type="SAM" id="Phobius"/>
    </source>
</evidence>
<evidence type="ECO:0000256" key="9">
    <source>
        <dbReference type="ARBA" id="ARBA00022989"/>
    </source>
</evidence>
<dbReference type="PRINTS" id="PR01128">
    <property type="entry name" value="EMR1HORMONER"/>
</dbReference>
<evidence type="ECO:0000256" key="4">
    <source>
        <dbReference type="ARBA" id="ARBA00022536"/>
    </source>
</evidence>
<keyword evidence="18" id="KW-1185">Reference proteome</keyword>
<dbReference type="InterPro" id="IPR000832">
    <property type="entry name" value="GPCR_2_secretin-like"/>
</dbReference>
<keyword evidence="9 13" id="KW-1133">Transmembrane helix</keyword>
<dbReference type="FunFam" id="1.20.1070.10:FF:000054">
    <property type="entry name" value="Adhesion G protein-coupled receptor E3"/>
    <property type="match status" value="1"/>
</dbReference>
<comment type="subcellular location">
    <subcellularLocation>
        <location evidence="1">Cell membrane</location>
        <topology evidence="1">Multi-pass membrane protein</topology>
    </subcellularLocation>
</comment>
<dbReference type="Pfam" id="PF01825">
    <property type="entry name" value="GPS"/>
    <property type="match status" value="1"/>
</dbReference>
<dbReference type="Proteomes" id="UP001181693">
    <property type="component" value="Unassembled WGS sequence"/>
</dbReference>
<keyword evidence="4" id="KW-0245">EGF-like domain</keyword>
<comment type="caution">
    <text evidence="17">The sequence shown here is derived from an EMBL/GenBank/DDBJ whole genome shotgun (WGS) entry which is preliminary data.</text>
</comment>
<feature type="transmembrane region" description="Helical" evidence="13">
    <location>
        <begin position="411"/>
        <end position="434"/>
    </location>
</feature>
<feature type="domain" description="G-protein coupled receptors family 2 profile 2" evidence="16">
    <location>
        <begin position="268"/>
        <end position="508"/>
    </location>
</feature>
<dbReference type="PANTHER" id="PTHR12011:SF348">
    <property type="entry name" value="ADHESION G PROTEIN-COUPLED RECEPTOR E5"/>
    <property type="match status" value="1"/>
</dbReference>
<evidence type="ECO:0000256" key="12">
    <source>
        <dbReference type="ARBA" id="ARBA00023180"/>
    </source>
</evidence>
<feature type="transmembrane region" description="Helical" evidence="13">
    <location>
        <begin position="372"/>
        <end position="391"/>
    </location>
</feature>
<gene>
    <name evidence="17" type="ORF">GDO54_006118</name>
</gene>
<dbReference type="GO" id="GO:0007166">
    <property type="term" value="P:cell surface receptor signaling pathway"/>
    <property type="evidence" value="ECO:0007669"/>
    <property type="project" value="InterPro"/>
</dbReference>
<keyword evidence="7" id="KW-0677">Repeat</keyword>
<keyword evidence="12" id="KW-0325">Glycoprotein</keyword>
<feature type="transmembrane region" description="Helical" evidence="13">
    <location>
        <begin position="333"/>
        <end position="351"/>
    </location>
</feature>
<dbReference type="InterPro" id="IPR000203">
    <property type="entry name" value="GPS"/>
</dbReference>
<evidence type="ECO:0000256" key="1">
    <source>
        <dbReference type="ARBA" id="ARBA00004651"/>
    </source>
</evidence>
<dbReference type="SMART" id="SM00303">
    <property type="entry name" value="GPS"/>
    <property type="match status" value="1"/>
</dbReference>
<feature type="transmembrane region" description="Helical" evidence="13">
    <location>
        <begin position="484"/>
        <end position="507"/>
    </location>
</feature>
<accession>A0AAV3AFH8</accession>
<dbReference type="PROSITE" id="PS50221">
    <property type="entry name" value="GAIN_B"/>
    <property type="match status" value="1"/>
</dbReference>
<sequence>MCNVNIVILFFLSAVMCKQSNETQTTCNNNKLECILQKFTEKRKPLCNDNSSLERLGIDKFLDDLDDLIEKFSSSQQRLQIAGKMLKAIEIMVQNLGYLFSKHIQYSNKNSFLGAKVINSNIKDKEVSLSNRNSSIRLGASTALGNAYTSIVGCLEYANLGKLLEGANLQQDSKNMSVKLVSPVVSVFLGMPTDTSNLSEPIQMHINFSEKVNLSRIHCAFWSEENAWSTEGCVTLEKNQYGIVCNCTHLTSFAVLMALEKLEESWTLTLITRIGLSISIICLVLAILTFCLCRFLRGTRNTIHIHLCASLLLAHCIFLLGIEATSNKTLCGIVAALLHFFYLSSFCWMSLEGLELYLMLVTVFKTQVKTRYLLMAGYGVPTVIVIISAAVYSKGYGTCNYCWLSLDRNFIWSFMGPVCVIILVNCGIFVLTVWKLADKMTTINPDQGKLKRIRTLTVTSIAQLCILGCCWAFGFLMFGKTSLFFIYAFTICNILQGVQIFLLHCLMNKRIRETYSKFICAIAHFRSPIYSEFSNSTNVNTQSRGKPNKESGL</sequence>
<evidence type="ECO:0000256" key="2">
    <source>
        <dbReference type="ARBA" id="ARBA00007343"/>
    </source>
</evidence>
<evidence type="ECO:0000256" key="11">
    <source>
        <dbReference type="ARBA" id="ARBA00023157"/>
    </source>
</evidence>
<evidence type="ECO:0000256" key="7">
    <source>
        <dbReference type="ARBA" id="ARBA00022737"/>
    </source>
</evidence>
<dbReference type="PRINTS" id="PR00249">
    <property type="entry name" value="GPCRSECRETIN"/>
</dbReference>
<feature type="transmembrane region" description="Helical" evidence="13">
    <location>
        <begin position="455"/>
        <end position="478"/>
    </location>
</feature>
<keyword evidence="11" id="KW-1015">Disulfide bond</keyword>
<protein>
    <submittedName>
        <fullName evidence="17">Uncharacterized protein</fullName>
    </submittedName>
</protein>
<proteinExistence type="inferred from homology"/>
<dbReference type="AlphaFoldDB" id="A0AAV3AFH8"/>
<keyword evidence="5 13" id="KW-0812">Transmembrane</keyword>
<dbReference type="Gene3D" id="1.20.1070.10">
    <property type="entry name" value="Rhodopsin 7-helix transmembrane proteins"/>
    <property type="match status" value="1"/>
</dbReference>
<dbReference type="InterPro" id="IPR057244">
    <property type="entry name" value="GAIN_B"/>
</dbReference>
<evidence type="ECO:0000256" key="14">
    <source>
        <dbReference type="SAM" id="SignalP"/>
    </source>
</evidence>
<comment type="similarity">
    <text evidence="2">Belongs to the G-protein coupled receptor 2 family. Adhesion G-protein coupled receptor (ADGR) subfamily.</text>
</comment>
<evidence type="ECO:0000313" key="18">
    <source>
        <dbReference type="Proteomes" id="UP001181693"/>
    </source>
</evidence>
<feature type="transmembrane region" description="Helical" evidence="13">
    <location>
        <begin position="303"/>
        <end position="321"/>
    </location>
</feature>
<evidence type="ECO:0000256" key="3">
    <source>
        <dbReference type="ARBA" id="ARBA00022475"/>
    </source>
</evidence>
<dbReference type="Pfam" id="PF00002">
    <property type="entry name" value="7tm_2"/>
    <property type="match status" value="1"/>
</dbReference>
<dbReference type="EMBL" id="DYDO01000002">
    <property type="protein sequence ID" value="DBA30091.1"/>
    <property type="molecule type" value="Genomic_DNA"/>
</dbReference>
<dbReference type="InterPro" id="IPR017981">
    <property type="entry name" value="GPCR_2-like_7TM"/>
</dbReference>
<dbReference type="Gene3D" id="2.60.220.50">
    <property type="match status" value="1"/>
</dbReference>
<evidence type="ECO:0000313" key="17">
    <source>
        <dbReference type="EMBL" id="DBA30091.1"/>
    </source>
</evidence>
<feature type="domain" description="GAIN-B" evidence="15">
    <location>
        <begin position="109"/>
        <end position="263"/>
    </location>
</feature>
<feature type="transmembrane region" description="Helical" evidence="13">
    <location>
        <begin position="274"/>
        <end position="296"/>
    </location>
</feature>
<dbReference type="GO" id="GO:0007189">
    <property type="term" value="P:adenylate cyclase-activating G protein-coupled receptor signaling pathway"/>
    <property type="evidence" value="ECO:0007669"/>
    <property type="project" value="TreeGrafter"/>
</dbReference>
<evidence type="ECO:0000256" key="8">
    <source>
        <dbReference type="ARBA" id="ARBA00022837"/>
    </source>
</evidence>
<dbReference type="InterPro" id="IPR046338">
    <property type="entry name" value="GAIN_dom_sf"/>
</dbReference>